<protein>
    <submittedName>
        <fullName evidence="1">Uncharacterized protein</fullName>
    </submittedName>
</protein>
<dbReference type="AlphaFoldDB" id="A0A1W1W502"/>
<evidence type="ECO:0000313" key="2">
    <source>
        <dbReference type="Proteomes" id="UP000192266"/>
    </source>
</evidence>
<name>A0A1W1W502_9BACT</name>
<accession>A0A1W1W502</accession>
<reference evidence="1 2" key="1">
    <citation type="submission" date="2017-04" db="EMBL/GenBank/DDBJ databases">
        <authorList>
            <person name="Afonso C.L."/>
            <person name="Miller P.J."/>
            <person name="Scott M.A."/>
            <person name="Spackman E."/>
            <person name="Goraichik I."/>
            <person name="Dimitrov K.M."/>
            <person name="Suarez D.L."/>
            <person name="Swayne D.E."/>
        </authorList>
    </citation>
    <scope>NUCLEOTIDE SEQUENCE [LARGE SCALE GENOMIC DNA]</scope>
    <source>
        <strain evidence="1 2">DSM 11622</strain>
    </source>
</reference>
<evidence type="ECO:0000313" key="1">
    <source>
        <dbReference type="EMBL" id="SMC00709.1"/>
    </source>
</evidence>
<gene>
    <name evidence="1" type="ORF">SAMN00120144_3089</name>
</gene>
<sequence>MSLLAAPDNAGLIAVRELRGLATACHLQPKKY</sequence>
<dbReference type="Proteomes" id="UP000192266">
    <property type="component" value="Unassembled WGS sequence"/>
</dbReference>
<proteinExistence type="predicted"/>
<dbReference type="EMBL" id="FWWW01000122">
    <property type="protein sequence ID" value="SMC00709.1"/>
    <property type="molecule type" value="Genomic_DNA"/>
</dbReference>
<organism evidence="1 2">
    <name type="scientific">Hymenobacter roseosalivarius DSM 11622</name>
    <dbReference type="NCBI Taxonomy" id="645990"/>
    <lineage>
        <taxon>Bacteria</taxon>
        <taxon>Pseudomonadati</taxon>
        <taxon>Bacteroidota</taxon>
        <taxon>Cytophagia</taxon>
        <taxon>Cytophagales</taxon>
        <taxon>Hymenobacteraceae</taxon>
        <taxon>Hymenobacter</taxon>
    </lineage>
</organism>
<keyword evidence="2" id="KW-1185">Reference proteome</keyword>